<dbReference type="SMART" id="SM00331">
    <property type="entry name" value="PP2C_SIG"/>
    <property type="match status" value="1"/>
</dbReference>
<sequence>MSTSQQQTGALSGARTPQWVRALPMLLVVVDLTAEYAFSAHIAAGFPLAVLPVLVAFGYGPGAVALSTVGAVALQGLMAERVGHLTEQHHLWIYLATALAGVLGAVLAWQRIRQAHDLVQVRSVAEALQRTVLHPVPPTSGGLRTAGLYRAAQAEVPIGGDLYSICETRYGTRVLLGDVRGKGLDAVRTVADLLGAFRAVADETAHLNDLADLLDRQLQRVAGDRDDQELFATATLLQHDPATGHCLLVNRGHHAPLLLGPAGVRAVDAPEQLPLGLGGLSAAAPAAPADFTLEPGHTLLLFTDGLSEARDPSGAFYPVAERLATLPGTDPDRLVAALDEDVRTRCGLLTDDLAILALTPLGPAPDAPSD</sequence>
<keyword evidence="2" id="KW-0472">Membrane</keyword>
<dbReference type="GO" id="GO:0016791">
    <property type="term" value="F:phosphatase activity"/>
    <property type="evidence" value="ECO:0007669"/>
    <property type="project" value="TreeGrafter"/>
</dbReference>
<evidence type="ECO:0000259" key="3">
    <source>
        <dbReference type="SMART" id="SM00331"/>
    </source>
</evidence>
<evidence type="ECO:0000256" key="1">
    <source>
        <dbReference type="ARBA" id="ARBA00022801"/>
    </source>
</evidence>
<evidence type="ECO:0000313" key="5">
    <source>
        <dbReference type="Proteomes" id="UP000573327"/>
    </source>
</evidence>
<dbReference type="PANTHER" id="PTHR43156">
    <property type="entry name" value="STAGE II SPORULATION PROTEIN E-RELATED"/>
    <property type="match status" value="1"/>
</dbReference>
<organism evidence="4 5">
    <name type="scientific">Kitasatospora gansuensis</name>
    <dbReference type="NCBI Taxonomy" id="258050"/>
    <lineage>
        <taxon>Bacteria</taxon>
        <taxon>Bacillati</taxon>
        <taxon>Actinomycetota</taxon>
        <taxon>Actinomycetes</taxon>
        <taxon>Kitasatosporales</taxon>
        <taxon>Streptomycetaceae</taxon>
        <taxon>Kitasatospora</taxon>
    </lineage>
</organism>
<dbReference type="Pfam" id="PF07228">
    <property type="entry name" value="SpoIIE"/>
    <property type="match status" value="1"/>
</dbReference>
<dbReference type="EMBL" id="JACHJR010000001">
    <property type="protein sequence ID" value="MBB4949852.1"/>
    <property type="molecule type" value="Genomic_DNA"/>
</dbReference>
<evidence type="ECO:0000313" key="4">
    <source>
        <dbReference type="EMBL" id="MBB4949852.1"/>
    </source>
</evidence>
<dbReference type="InterPro" id="IPR036457">
    <property type="entry name" value="PPM-type-like_dom_sf"/>
</dbReference>
<gene>
    <name evidence="4" type="ORF">F4556_005387</name>
</gene>
<feature type="transmembrane region" description="Helical" evidence="2">
    <location>
        <begin position="91"/>
        <end position="109"/>
    </location>
</feature>
<accession>A0A7W7SGV1</accession>
<dbReference type="Gene3D" id="3.60.40.10">
    <property type="entry name" value="PPM-type phosphatase domain"/>
    <property type="match status" value="1"/>
</dbReference>
<dbReference type="RefSeq" id="WP_184920501.1">
    <property type="nucleotide sequence ID" value="NZ_JACHJR010000001.1"/>
</dbReference>
<reference evidence="4 5" key="1">
    <citation type="submission" date="2020-08" db="EMBL/GenBank/DDBJ databases">
        <title>Sequencing the genomes of 1000 actinobacteria strains.</title>
        <authorList>
            <person name="Klenk H.-P."/>
        </authorList>
    </citation>
    <scope>NUCLEOTIDE SEQUENCE [LARGE SCALE GENOMIC DNA]</scope>
    <source>
        <strain evidence="4 5">DSM 44786</strain>
    </source>
</reference>
<proteinExistence type="predicted"/>
<feature type="domain" description="PPM-type phosphatase" evidence="3">
    <location>
        <begin position="143"/>
        <end position="360"/>
    </location>
</feature>
<name>A0A7W7SGV1_9ACTN</name>
<keyword evidence="2" id="KW-1133">Transmembrane helix</keyword>
<protein>
    <recommendedName>
        <fullName evidence="3">PPM-type phosphatase domain-containing protein</fullName>
    </recommendedName>
</protein>
<evidence type="ECO:0000256" key="2">
    <source>
        <dbReference type="SAM" id="Phobius"/>
    </source>
</evidence>
<dbReference type="Proteomes" id="UP000573327">
    <property type="component" value="Unassembled WGS sequence"/>
</dbReference>
<dbReference type="InterPro" id="IPR052016">
    <property type="entry name" value="Bact_Sigma-Reg"/>
</dbReference>
<feature type="transmembrane region" description="Helical" evidence="2">
    <location>
        <begin position="25"/>
        <end position="50"/>
    </location>
</feature>
<dbReference type="AlphaFoldDB" id="A0A7W7SGV1"/>
<keyword evidence="5" id="KW-1185">Reference proteome</keyword>
<comment type="caution">
    <text evidence="4">The sequence shown here is derived from an EMBL/GenBank/DDBJ whole genome shotgun (WGS) entry which is preliminary data.</text>
</comment>
<keyword evidence="1" id="KW-0378">Hydrolase</keyword>
<dbReference type="InterPro" id="IPR001932">
    <property type="entry name" value="PPM-type_phosphatase-like_dom"/>
</dbReference>
<feature type="transmembrane region" description="Helical" evidence="2">
    <location>
        <begin position="56"/>
        <end position="79"/>
    </location>
</feature>
<keyword evidence="2" id="KW-0812">Transmembrane</keyword>
<dbReference type="PANTHER" id="PTHR43156:SF2">
    <property type="entry name" value="STAGE II SPORULATION PROTEIN E"/>
    <property type="match status" value="1"/>
</dbReference>